<proteinExistence type="predicted"/>
<dbReference type="InterPro" id="IPR035979">
    <property type="entry name" value="RBD_domain_sf"/>
</dbReference>
<dbReference type="InterPro" id="IPR012677">
    <property type="entry name" value="Nucleotide-bd_a/b_plait_sf"/>
</dbReference>
<dbReference type="SMART" id="SM00360">
    <property type="entry name" value="RRM"/>
    <property type="match status" value="1"/>
</dbReference>
<dbReference type="Proteomes" id="UP001497383">
    <property type="component" value="Chromosome 3"/>
</dbReference>
<dbReference type="RefSeq" id="XP_066829588.1">
    <property type="nucleotide sequence ID" value="XM_066972673.1"/>
</dbReference>
<dbReference type="PANTHER" id="PTHR47640:SF11">
    <property type="entry name" value="RNA-BINDING PROTEIN 42"/>
    <property type="match status" value="1"/>
</dbReference>
<keyword evidence="1 2" id="KW-0694">RNA-binding</keyword>
<name>A0ABP0ZJW3_9ASCO</name>
<dbReference type="InterPro" id="IPR050825">
    <property type="entry name" value="RBM42_RBP45_47-like"/>
</dbReference>
<gene>
    <name evidence="5" type="ORF">LODBEIA_P26500</name>
</gene>
<evidence type="ECO:0000256" key="2">
    <source>
        <dbReference type="PROSITE-ProRule" id="PRU00176"/>
    </source>
</evidence>
<dbReference type="GeneID" id="92207846"/>
<dbReference type="PANTHER" id="PTHR47640">
    <property type="entry name" value="TRNA SELENOCYSTEINE 1-ASSOCIATED PROTEIN 1-RELATED-RELATED"/>
    <property type="match status" value="1"/>
</dbReference>
<dbReference type="PROSITE" id="PS50102">
    <property type="entry name" value="RRM"/>
    <property type="match status" value="1"/>
</dbReference>
<sequence>MPSPPANPHRVKKPVHSGSTFDGKHISAKKAASFLHSARKQNEATSANNSTPTANTQTTRIVPTKKSEPDWDPKHFRLFVGNLGPDATDSLLHASFEKYATLSNVHVAIDKSSKKPKGFGFVAFADADDYLNAFKEMNGKYIGQFPVQLKRAESGVPKKKKKKQQQHKG</sequence>
<dbReference type="InterPro" id="IPR000504">
    <property type="entry name" value="RRM_dom"/>
</dbReference>
<evidence type="ECO:0000313" key="6">
    <source>
        <dbReference type="Proteomes" id="UP001497383"/>
    </source>
</evidence>
<protein>
    <recommendedName>
        <fullName evidence="4">RRM domain-containing protein</fullName>
    </recommendedName>
</protein>
<dbReference type="Gene3D" id="3.30.70.330">
    <property type="match status" value="1"/>
</dbReference>
<evidence type="ECO:0000256" key="1">
    <source>
        <dbReference type="ARBA" id="ARBA00022884"/>
    </source>
</evidence>
<dbReference type="SUPFAM" id="SSF54928">
    <property type="entry name" value="RNA-binding domain, RBD"/>
    <property type="match status" value="1"/>
</dbReference>
<dbReference type="EMBL" id="OZ022407">
    <property type="protein sequence ID" value="CAK9438426.1"/>
    <property type="molecule type" value="Genomic_DNA"/>
</dbReference>
<feature type="domain" description="RRM" evidence="4">
    <location>
        <begin position="76"/>
        <end position="154"/>
    </location>
</feature>
<accession>A0ABP0ZJW3</accession>
<evidence type="ECO:0000313" key="5">
    <source>
        <dbReference type="EMBL" id="CAK9438426.1"/>
    </source>
</evidence>
<feature type="compositionally biased region" description="Low complexity" evidence="3">
    <location>
        <begin position="44"/>
        <end position="59"/>
    </location>
</feature>
<feature type="region of interest" description="Disordered" evidence="3">
    <location>
        <begin position="1"/>
        <end position="69"/>
    </location>
</feature>
<evidence type="ECO:0000259" key="4">
    <source>
        <dbReference type="PROSITE" id="PS50102"/>
    </source>
</evidence>
<evidence type="ECO:0000256" key="3">
    <source>
        <dbReference type="SAM" id="MobiDB-lite"/>
    </source>
</evidence>
<dbReference type="Pfam" id="PF00076">
    <property type="entry name" value="RRM_1"/>
    <property type="match status" value="1"/>
</dbReference>
<reference evidence="5 6" key="1">
    <citation type="submission" date="2024-03" db="EMBL/GenBank/DDBJ databases">
        <authorList>
            <person name="Brejova B."/>
        </authorList>
    </citation>
    <scope>NUCLEOTIDE SEQUENCE [LARGE SCALE GENOMIC DNA]</scope>
    <source>
        <strain evidence="5 6">CBS 14171</strain>
    </source>
</reference>
<organism evidence="5 6">
    <name type="scientific">Lodderomyces beijingensis</name>
    <dbReference type="NCBI Taxonomy" id="1775926"/>
    <lineage>
        <taxon>Eukaryota</taxon>
        <taxon>Fungi</taxon>
        <taxon>Dikarya</taxon>
        <taxon>Ascomycota</taxon>
        <taxon>Saccharomycotina</taxon>
        <taxon>Pichiomycetes</taxon>
        <taxon>Debaryomycetaceae</taxon>
        <taxon>Candida/Lodderomyces clade</taxon>
        <taxon>Lodderomyces</taxon>
    </lineage>
</organism>
<keyword evidence="6" id="KW-1185">Reference proteome</keyword>